<organism evidence="9 10">
    <name type="scientific">Aquilutibacter rugosus</name>
    <dbReference type="NCBI Taxonomy" id="3115820"/>
    <lineage>
        <taxon>Bacteria</taxon>
        <taxon>Pseudomonadati</taxon>
        <taxon>Pseudomonadota</taxon>
        <taxon>Gammaproteobacteria</taxon>
        <taxon>Lysobacterales</taxon>
        <taxon>Lysobacteraceae</taxon>
        <taxon>Aquilutibacter</taxon>
    </lineage>
</organism>
<comment type="function">
    <text evidence="7">Thiolesterase that catalyzes the hydrolysis of S-D-lactoyl-glutathione to form glutathione and D-lactic acid.</text>
</comment>
<dbReference type="InterPro" id="IPR050110">
    <property type="entry name" value="Glyoxalase_II_hydrolase"/>
</dbReference>
<feature type="domain" description="Metallo-beta-lactamase" evidence="8">
    <location>
        <begin position="11"/>
        <end position="164"/>
    </location>
</feature>
<dbReference type="PIRSF" id="PIRSF005457">
    <property type="entry name" value="Glx"/>
    <property type="match status" value="1"/>
</dbReference>
<dbReference type="NCBIfam" id="TIGR03413">
    <property type="entry name" value="GSH_gloB"/>
    <property type="match status" value="1"/>
</dbReference>
<comment type="pathway">
    <text evidence="2 7">Secondary metabolite metabolism; methylglyoxal degradation; (R)-lactate from methylglyoxal: step 2/2.</text>
</comment>
<evidence type="ECO:0000259" key="8">
    <source>
        <dbReference type="SMART" id="SM00849"/>
    </source>
</evidence>
<dbReference type="InterPro" id="IPR001279">
    <property type="entry name" value="Metallo-B-lactamas"/>
</dbReference>
<feature type="binding site" evidence="7">
    <location>
        <position position="58"/>
    </location>
    <ligand>
        <name>Zn(2+)</name>
        <dbReference type="ChEBI" id="CHEBI:29105"/>
        <label>2</label>
    </ligand>
</feature>
<feature type="binding site" evidence="7">
    <location>
        <position position="55"/>
    </location>
    <ligand>
        <name>Zn(2+)</name>
        <dbReference type="ChEBI" id="CHEBI:29105"/>
        <label>1</label>
    </ligand>
</feature>
<dbReference type="Pfam" id="PF00753">
    <property type="entry name" value="Lactamase_B"/>
    <property type="match status" value="1"/>
</dbReference>
<feature type="binding site" evidence="7">
    <location>
        <position position="109"/>
    </location>
    <ligand>
        <name>Zn(2+)</name>
        <dbReference type="ChEBI" id="CHEBI:29105"/>
        <label>1</label>
    </ligand>
</feature>
<evidence type="ECO:0000313" key="9">
    <source>
        <dbReference type="EMBL" id="MEF2156498.1"/>
    </source>
</evidence>
<dbReference type="InterPro" id="IPR035680">
    <property type="entry name" value="Clx_II_MBL"/>
</dbReference>
<dbReference type="InterPro" id="IPR017782">
    <property type="entry name" value="Hydroxyacylglutathione_Hdrlase"/>
</dbReference>
<keyword evidence="4 7" id="KW-0479">Metal-binding</keyword>
<comment type="caution">
    <text evidence="9">The sequence shown here is derived from an EMBL/GenBank/DDBJ whole genome shotgun (WGS) entry which is preliminary data.</text>
</comment>
<dbReference type="SMART" id="SM00849">
    <property type="entry name" value="Lactamase_B"/>
    <property type="match status" value="1"/>
</dbReference>
<feature type="binding site" evidence="7">
    <location>
        <position position="53"/>
    </location>
    <ligand>
        <name>Zn(2+)</name>
        <dbReference type="ChEBI" id="CHEBI:29105"/>
        <label>1</label>
    </ligand>
</feature>
<dbReference type="EC" id="3.1.2.6" evidence="7"/>
<evidence type="ECO:0000256" key="6">
    <source>
        <dbReference type="ARBA" id="ARBA00022833"/>
    </source>
</evidence>
<comment type="subunit">
    <text evidence="7">Monomer.</text>
</comment>
<keyword evidence="5 7" id="KW-0378">Hydrolase</keyword>
<dbReference type="GO" id="GO:0004416">
    <property type="term" value="F:hydroxyacylglutathione hydrolase activity"/>
    <property type="evidence" value="ECO:0007669"/>
    <property type="project" value="UniProtKB-EC"/>
</dbReference>
<gene>
    <name evidence="7 9" type="primary">gloB</name>
    <name evidence="9" type="ORF">V3390_09735</name>
</gene>
<dbReference type="RefSeq" id="WP_331704274.1">
    <property type="nucleotide sequence ID" value="NZ_JAZHBO010000002.1"/>
</dbReference>
<evidence type="ECO:0000313" key="10">
    <source>
        <dbReference type="Proteomes" id="UP001356170"/>
    </source>
</evidence>
<dbReference type="Gene3D" id="3.60.15.10">
    <property type="entry name" value="Ribonuclease Z/Hydroxyacylglutathione hydrolase-like"/>
    <property type="match status" value="1"/>
</dbReference>
<comment type="catalytic activity">
    <reaction evidence="1 7">
        <text>an S-(2-hydroxyacyl)glutathione + H2O = a 2-hydroxy carboxylate + glutathione + H(+)</text>
        <dbReference type="Rhea" id="RHEA:21864"/>
        <dbReference type="ChEBI" id="CHEBI:15377"/>
        <dbReference type="ChEBI" id="CHEBI:15378"/>
        <dbReference type="ChEBI" id="CHEBI:57925"/>
        <dbReference type="ChEBI" id="CHEBI:58896"/>
        <dbReference type="ChEBI" id="CHEBI:71261"/>
        <dbReference type="EC" id="3.1.2.6"/>
    </reaction>
</comment>
<comment type="similarity">
    <text evidence="3 7">Belongs to the metallo-beta-lactamase superfamily. Glyoxalase II family.</text>
</comment>
<dbReference type="InterPro" id="IPR036866">
    <property type="entry name" value="RibonucZ/Hydroxyglut_hydro"/>
</dbReference>
<evidence type="ECO:0000256" key="7">
    <source>
        <dbReference type="HAMAP-Rule" id="MF_01374"/>
    </source>
</evidence>
<evidence type="ECO:0000256" key="1">
    <source>
        <dbReference type="ARBA" id="ARBA00001623"/>
    </source>
</evidence>
<evidence type="ECO:0000256" key="5">
    <source>
        <dbReference type="ARBA" id="ARBA00022801"/>
    </source>
</evidence>
<keyword evidence="6 7" id="KW-0862">Zinc</keyword>
<protein>
    <recommendedName>
        <fullName evidence="7">Hydroxyacylglutathione hydrolase</fullName>
        <ecNumber evidence="7">3.1.2.6</ecNumber>
    </recommendedName>
    <alternativeName>
        <fullName evidence="7">Glyoxalase II</fullName>
        <shortName evidence="7">Glx II</shortName>
    </alternativeName>
</protein>
<evidence type="ECO:0000256" key="2">
    <source>
        <dbReference type="ARBA" id="ARBA00004963"/>
    </source>
</evidence>
<comment type="cofactor">
    <cofactor evidence="7">
        <name>Zn(2+)</name>
        <dbReference type="ChEBI" id="CHEBI:29105"/>
    </cofactor>
    <text evidence="7">Binds 2 Zn(2+) ions per subunit.</text>
</comment>
<dbReference type="CDD" id="cd07723">
    <property type="entry name" value="hydroxyacylglutathione_hydrolase_MBL-fold"/>
    <property type="match status" value="1"/>
</dbReference>
<proteinExistence type="inferred from homology"/>
<dbReference type="PANTHER" id="PTHR43705:SF1">
    <property type="entry name" value="HYDROXYACYLGLUTATHIONE HYDROLASE GLOB"/>
    <property type="match status" value="1"/>
</dbReference>
<dbReference type="InterPro" id="IPR032282">
    <property type="entry name" value="HAGH_C"/>
</dbReference>
<feature type="binding site" evidence="7">
    <location>
        <position position="164"/>
    </location>
    <ligand>
        <name>Zn(2+)</name>
        <dbReference type="ChEBI" id="CHEBI:29105"/>
        <label>2</label>
    </ligand>
</feature>
<feature type="binding site" evidence="7">
    <location>
        <position position="126"/>
    </location>
    <ligand>
        <name>Zn(2+)</name>
        <dbReference type="ChEBI" id="CHEBI:29105"/>
        <label>1</label>
    </ligand>
</feature>
<sequence>MHFTAVRALTDNYVWLARCGAEGPILIVDPGVAEPVLAELAPAEVPTAILLTHHHPDHIGGVAELRACFPDLRVIGPHDPRIPATERVSPGEHIEIDDCRFEVLELSAHTLSHIGFFGHGALLCGDALFSLGCGRLFEGSPDDLHRVMQTIRQLPPATQVYCAHEYTQANARFALAVEPDNASLRAYVDQVAQLRAQEQATIPTTLQRELDCNPFLRADEPQVAATIDAHFGSPSANAVERLGRLRAWKDHYV</sequence>
<evidence type="ECO:0000256" key="3">
    <source>
        <dbReference type="ARBA" id="ARBA00006759"/>
    </source>
</evidence>
<keyword evidence="10" id="KW-1185">Reference proteome</keyword>
<dbReference type="EMBL" id="JAZHBO010000002">
    <property type="protein sequence ID" value="MEF2156498.1"/>
    <property type="molecule type" value="Genomic_DNA"/>
</dbReference>
<accession>A0ABU7V2P1</accession>
<name>A0ABU7V2P1_9GAMM</name>
<reference evidence="9 10" key="1">
    <citation type="submission" date="2024-01" db="EMBL/GenBank/DDBJ databases">
        <title>Novel species of the genus Luteimonas isolated from rivers.</title>
        <authorList>
            <person name="Lu H."/>
        </authorList>
    </citation>
    <scope>NUCLEOTIDE SEQUENCE [LARGE SCALE GENOMIC DNA]</scope>
    <source>
        <strain evidence="9 10">FXH3W</strain>
    </source>
</reference>
<dbReference type="HAMAP" id="MF_01374">
    <property type="entry name" value="Glyoxalase_2"/>
    <property type="match status" value="1"/>
</dbReference>
<dbReference type="Proteomes" id="UP001356170">
    <property type="component" value="Unassembled WGS sequence"/>
</dbReference>
<feature type="binding site" evidence="7">
    <location>
        <position position="126"/>
    </location>
    <ligand>
        <name>Zn(2+)</name>
        <dbReference type="ChEBI" id="CHEBI:29105"/>
        <label>2</label>
    </ligand>
</feature>
<dbReference type="SUPFAM" id="SSF56281">
    <property type="entry name" value="Metallo-hydrolase/oxidoreductase"/>
    <property type="match status" value="1"/>
</dbReference>
<dbReference type="PANTHER" id="PTHR43705">
    <property type="entry name" value="HYDROXYACYLGLUTATHIONE HYDROLASE"/>
    <property type="match status" value="1"/>
</dbReference>
<dbReference type="Pfam" id="PF16123">
    <property type="entry name" value="HAGH_C"/>
    <property type="match status" value="1"/>
</dbReference>
<feature type="binding site" evidence="7">
    <location>
        <position position="57"/>
    </location>
    <ligand>
        <name>Zn(2+)</name>
        <dbReference type="ChEBI" id="CHEBI:29105"/>
        <label>2</label>
    </ligand>
</feature>
<evidence type="ECO:0000256" key="4">
    <source>
        <dbReference type="ARBA" id="ARBA00022723"/>
    </source>
</evidence>